<evidence type="ECO:0000313" key="2">
    <source>
        <dbReference type="Proteomes" id="UP000469011"/>
    </source>
</evidence>
<sequence length="54" mass="5991">MSFRSGSEDGAFKWPAITDGVIRLTAAQFSALLEGLDWRRVHEARTTRVPEAVS</sequence>
<comment type="caution">
    <text evidence="1">The sequence shown here is derived from an EMBL/GenBank/DDBJ whole genome shotgun (WGS) entry which is preliminary data.</text>
</comment>
<evidence type="ECO:0008006" key="3">
    <source>
        <dbReference type="Google" id="ProtNLM"/>
    </source>
</evidence>
<dbReference type="Pfam" id="PF05717">
    <property type="entry name" value="TnpB_IS66"/>
    <property type="match status" value="1"/>
</dbReference>
<evidence type="ECO:0000313" key="1">
    <source>
        <dbReference type="EMBL" id="NDW07905.1"/>
    </source>
</evidence>
<organism evidence="1 2">
    <name type="scientific">Jiella pacifica</name>
    <dbReference type="NCBI Taxonomy" id="2696469"/>
    <lineage>
        <taxon>Bacteria</taxon>
        <taxon>Pseudomonadati</taxon>
        <taxon>Pseudomonadota</taxon>
        <taxon>Alphaproteobacteria</taxon>
        <taxon>Hyphomicrobiales</taxon>
        <taxon>Aurantimonadaceae</taxon>
        <taxon>Jiella</taxon>
    </lineage>
</organism>
<dbReference type="InterPro" id="IPR008878">
    <property type="entry name" value="Transposase_IS66_Orf2"/>
</dbReference>
<dbReference type="AlphaFoldDB" id="A0A6N9TCF2"/>
<proteinExistence type="predicted"/>
<protein>
    <recommendedName>
        <fullName evidence="3">Transposase</fullName>
    </recommendedName>
</protein>
<accession>A0A6N9TCF2</accession>
<dbReference type="EMBL" id="JAAAMG010000044">
    <property type="protein sequence ID" value="NDW07905.1"/>
    <property type="molecule type" value="Genomic_DNA"/>
</dbReference>
<name>A0A6N9TCF2_9HYPH</name>
<keyword evidence="2" id="KW-1185">Reference proteome</keyword>
<reference evidence="1 2" key="1">
    <citation type="submission" date="2020-01" db="EMBL/GenBank/DDBJ databases">
        <title>Jiella pacifica sp. nov.</title>
        <authorList>
            <person name="Xue Z."/>
            <person name="Zhu S."/>
            <person name="Chen J."/>
            <person name="Yang J."/>
        </authorList>
    </citation>
    <scope>NUCLEOTIDE SEQUENCE [LARGE SCALE GENOMIC DNA]</scope>
    <source>
        <strain evidence="1 2">40Bstr34</strain>
    </source>
</reference>
<gene>
    <name evidence="1" type="ORF">GTK09_26255</name>
</gene>
<dbReference type="Proteomes" id="UP000469011">
    <property type="component" value="Unassembled WGS sequence"/>
</dbReference>
<dbReference type="RefSeq" id="WP_163466365.1">
    <property type="nucleotide sequence ID" value="NZ_JAAAMG010000044.1"/>
</dbReference>